<evidence type="ECO:0000259" key="3">
    <source>
        <dbReference type="PROSITE" id="PS50943"/>
    </source>
</evidence>
<dbReference type="EMBL" id="CP006842">
    <property type="protein sequence ID" value="AHW62763.1"/>
    <property type="molecule type" value="Genomic_DNA"/>
</dbReference>
<dbReference type="Proteomes" id="UP000023703">
    <property type="component" value="Chromosome"/>
</dbReference>
<dbReference type="NCBIfam" id="TIGR02607">
    <property type="entry name" value="antidote_HigA"/>
    <property type="match status" value="1"/>
</dbReference>
<dbReference type="InterPro" id="IPR013430">
    <property type="entry name" value="Toxin_antidote_HigA"/>
</dbReference>
<dbReference type="Pfam" id="PF01381">
    <property type="entry name" value="HTH_3"/>
    <property type="match status" value="1"/>
</dbReference>
<dbReference type="InterPro" id="IPR010982">
    <property type="entry name" value="Lambda_DNA-bd_dom_sf"/>
</dbReference>
<evidence type="ECO:0000256" key="2">
    <source>
        <dbReference type="SAM" id="MobiDB-lite"/>
    </source>
</evidence>
<dbReference type="PANTHER" id="PTHR36924:SF1">
    <property type="entry name" value="ANTITOXIN HIGA-1"/>
    <property type="match status" value="1"/>
</dbReference>
<feature type="region of interest" description="Disordered" evidence="2">
    <location>
        <begin position="92"/>
        <end position="112"/>
    </location>
</feature>
<dbReference type="PROSITE" id="PS50943">
    <property type="entry name" value="HTH_CROC1"/>
    <property type="match status" value="1"/>
</dbReference>
<dbReference type="AlphaFoldDB" id="X5DI87"/>
<protein>
    <submittedName>
        <fullName evidence="4">Putative transcriptional regulator, MarR-family</fullName>
    </submittedName>
</protein>
<sequence length="112" mass="11860">MHAPAHPGEFITETYLEELGLSGRQLAAALGVAPSTVSRLLRGDSGVTGEMAVRLSAALGTSPELWMNMQKNYDLWEASQRVDVTQVHALWRAPGAEGSPDSPDSRITGGAS</sequence>
<evidence type="ECO:0000256" key="1">
    <source>
        <dbReference type="ARBA" id="ARBA00023125"/>
    </source>
</evidence>
<keyword evidence="1" id="KW-0238">DNA-binding</keyword>
<dbReference type="SUPFAM" id="SSF47413">
    <property type="entry name" value="lambda repressor-like DNA-binding domains"/>
    <property type="match status" value="1"/>
</dbReference>
<accession>X5DI87</accession>
<evidence type="ECO:0000313" key="5">
    <source>
        <dbReference type="Proteomes" id="UP000023703"/>
    </source>
</evidence>
<proteinExistence type="predicted"/>
<dbReference type="InterPro" id="IPR001387">
    <property type="entry name" value="Cro/C1-type_HTH"/>
</dbReference>
<dbReference type="PANTHER" id="PTHR36924">
    <property type="entry name" value="ANTITOXIN HIGA-1"/>
    <property type="match status" value="1"/>
</dbReference>
<feature type="domain" description="HTH cro/C1-type" evidence="3">
    <location>
        <begin position="17"/>
        <end position="66"/>
    </location>
</feature>
<name>X5DI87_9CORY</name>
<dbReference type="KEGG" id="cgy:CGLY_01575"/>
<dbReference type="CDD" id="cd00093">
    <property type="entry name" value="HTH_XRE"/>
    <property type="match status" value="1"/>
</dbReference>
<reference evidence="4 5" key="1">
    <citation type="journal article" date="2015" name="Int. J. Syst. Evol. Microbiol.">
        <title>Revisiting Corynebacterium glyciniphilum (ex Kubota et al., 1972) sp. nov., nom. rev., isolated from putrefied banana.</title>
        <authorList>
            <person name="Al-Dilaimi A."/>
            <person name="Bednarz H."/>
            <person name="Lomker A."/>
            <person name="Niehaus K."/>
            <person name="Kalinowski J."/>
            <person name="Ruckert C."/>
        </authorList>
    </citation>
    <scope>NUCLEOTIDE SEQUENCE [LARGE SCALE GENOMIC DNA]</scope>
    <source>
        <strain evidence="4">AJ 3170</strain>
    </source>
</reference>
<evidence type="ECO:0000313" key="4">
    <source>
        <dbReference type="EMBL" id="AHW62763.1"/>
    </source>
</evidence>
<gene>
    <name evidence="4" type="ORF">CGLY_01575</name>
</gene>
<dbReference type="Gene3D" id="1.10.260.40">
    <property type="entry name" value="lambda repressor-like DNA-binding domains"/>
    <property type="match status" value="1"/>
</dbReference>
<keyword evidence="5" id="KW-1185">Reference proteome</keyword>
<dbReference type="GO" id="GO:0003677">
    <property type="term" value="F:DNA binding"/>
    <property type="evidence" value="ECO:0007669"/>
    <property type="project" value="UniProtKB-KW"/>
</dbReference>
<dbReference type="eggNOG" id="COG3093">
    <property type="taxonomic scope" value="Bacteria"/>
</dbReference>
<dbReference type="SMART" id="SM00530">
    <property type="entry name" value="HTH_XRE"/>
    <property type="match status" value="1"/>
</dbReference>
<dbReference type="HOGENOM" id="CLU_140230_2_1_11"/>
<organism evidence="4 5">
    <name type="scientific">Corynebacterium glyciniphilum AJ 3170</name>
    <dbReference type="NCBI Taxonomy" id="1404245"/>
    <lineage>
        <taxon>Bacteria</taxon>
        <taxon>Bacillati</taxon>
        <taxon>Actinomycetota</taxon>
        <taxon>Actinomycetes</taxon>
        <taxon>Mycobacteriales</taxon>
        <taxon>Corynebacteriaceae</taxon>
        <taxon>Corynebacterium</taxon>
    </lineage>
</organism>